<gene>
    <name evidence="4" type="ORF">BHY08_07585</name>
</gene>
<keyword evidence="5" id="KW-1185">Reference proteome</keyword>
<comment type="similarity">
    <text evidence="1">Belongs to the glycosyl hydrolase 73 family.</text>
</comment>
<dbReference type="Pfam" id="PF01551">
    <property type="entry name" value="Peptidase_M23"/>
    <property type="match status" value="1"/>
</dbReference>
<dbReference type="InterPro" id="IPR016047">
    <property type="entry name" value="M23ase_b-sheet_dom"/>
</dbReference>
<dbReference type="Gene3D" id="1.10.530.10">
    <property type="match status" value="1"/>
</dbReference>
<protein>
    <recommendedName>
        <fullName evidence="3">Mannosyl-glycoprotein endo-beta-N-acetylglucosamidase-like domain-containing protein</fullName>
    </recommendedName>
</protein>
<keyword evidence="2" id="KW-0378">Hydrolase</keyword>
<dbReference type="PANTHER" id="PTHR33308:SF9">
    <property type="entry name" value="PEPTIDOGLYCAN HYDROLASE FLGJ"/>
    <property type="match status" value="1"/>
</dbReference>
<dbReference type="InterPro" id="IPR011055">
    <property type="entry name" value="Dup_hybrid_motif"/>
</dbReference>
<dbReference type="InterPro" id="IPR002901">
    <property type="entry name" value="MGlyc_endo_b_GlcNAc-like_dom"/>
</dbReference>
<evidence type="ECO:0000313" key="4">
    <source>
        <dbReference type="EMBL" id="APB31703.1"/>
    </source>
</evidence>
<dbReference type="InterPro" id="IPR051056">
    <property type="entry name" value="Glycosyl_Hydrolase_73"/>
</dbReference>
<feature type="domain" description="Mannosyl-glycoprotein endo-beta-N-acetylglucosamidase-like" evidence="3">
    <location>
        <begin position="1"/>
        <end position="158"/>
    </location>
</feature>
<dbReference type="OrthoDB" id="2155627at2"/>
<dbReference type="SMART" id="SM00047">
    <property type="entry name" value="LYZ2"/>
    <property type="match status" value="1"/>
</dbReference>
<name>A0A1J0A709_9ENTE</name>
<reference evidence="4 5" key="1">
    <citation type="submission" date="2016-09" db="EMBL/GenBank/DDBJ databases">
        <title>Vagococcus teuberi sp. nov., isolated from the Malian artisanal sour milk fene.</title>
        <authorList>
            <person name="Wullschleger S."/>
            <person name="Seifert C."/>
            <person name="Baumgartner S."/>
            <person name="Lacroix C."/>
            <person name="Bonfoh B."/>
            <person name="Stevens M.J."/>
            <person name="Meile L."/>
        </authorList>
    </citation>
    <scope>NUCLEOTIDE SEQUENCE [LARGE SCALE GENOMIC DNA]</scope>
    <source>
        <strain evidence="4 5">DSM 21459</strain>
    </source>
</reference>
<dbReference type="AlphaFoldDB" id="A0A1J0A709"/>
<dbReference type="PANTHER" id="PTHR33308">
    <property type="entry name" value="PEPTIDOGLYCAN HYDROLASE FLGJ"/>
    <property type="match status" value="1"/>
</dbReference>
<dbReference type="CDD" id="cd12797">
    <property type="entry name" value="M23_peptidase"/>
    <property type="match status" value="1"/>
</dbReference>
<accession>A0A1J0A709</accession>
<evidence type="ECO:0000256" key="1">
    <source>
        <dbReference type="ARBA" id="ARBA00010266"/>
    </source>
</evidence>
<dbReference type="Gene3D" id="4.10.80.30">
    <property type="entry name" value="DNA polymerase, domain 6"/>
    <property type="match status" value="1"/>
</dbReference>
<sequence length="313" mass="34616">MTKTTQEFINEIGEAARKIGQEYDLYASVMIAQAILESGSGQSSLSTHPNYNLFGIKGEYKGESASFYTLEDNGTGQLYGIQAKFRKYPSVKESLEDYAELMKIGIASNEDFYKGVTKKEAKTYKEATAYLTGRYATDTRYDEKLNALIETYDLTYFDQAVKKGKRVTKGNVEVDTYEIMNPETKKTAIFTLPLEEKYVISSPFGYRGNEHHDGIDLAIAANTPVLASSDGVVVGTGFDPSAGNYVIVKHSNDLYTNYFHLNSISVSLGEKVTSGNIVGLVGSTGNSTGSHLHFGISTDMWRNYLNPASYFEF</sequence>
<proteinExistence type="inferred from homology"/>
<dbReference type="EMBL" id="CP017267">
    <property type="protein sequence ID" value="APB31703.1"/>
    <property type="molecule type" value="Genomic_DNA"/>
</dbReference>
<dbReference type="Gene3D" id="2.70.70.10">
    <property type="entry name" value="Glucose Permease (Domain IIA)"/>
    <property type="match status" value="1"/>
</dbReference>
<evidence type="ECO:0000259" key="3">
    <source>
        <dbReference type="SMART" id="SM00047"/>
    </source>
</evidence>
<organism evidence="4 5">
    <name type="scientific">Vagococcus teuberi</name>
    <dbReference type="NCBI Taxonomy" id="519472"/>
    <lineage>
        <taxon>Bacteria</taxon>
        <taxon>Bacillati</taxon>
        <taxon>Bacillota</taxon>
        <taxon>Bacilli</taxon>
        <taxon>Lactobacillales</taxon>
        <taxon>Enterococcaceae</taxon>
        <taxon>Vagococcus</taxon>
    </lineage>
</organism>
<dbReference type="KEGG" id="vte:BHY08_07585"/>
<dbReference type="SUPFAM" id="SSF51261">
    <property type="entry name" value="Duplicated hybrid motif"/>
    <property type="match status" value="1"/>
</dbReference>
<dbReference type="Pfam" id="PF01832">
    <property type="entry name" value="Glucosaminidase"/>
    <property type="match status" value="1"/>
</dbReference>
<dbReference type="RefSeq" id="WP_071457297.1">
    <property type="nucleotide sequence ID" value="NZ_CP017267.1"/>
</dbReference>
<evidence type="ECO:0000256" key="2">
    <source>
        <dbReference type="ARBA" id="ARBA00022801"/>
    </source>
</evidence>
<dbReference type="STRING" id="519472.BHY08_07585"/>
<dbReference type="GO" id="GO:0004040">
    <property type="term" value="F:amidase activity"/>
    <property type="evidence" value="ECO:0007669"/>
    <property type="project" value="InterPro"/>
</dbReference>
<dbReference type="Proteomes" id="UP000191200">
    <property type="component" value="Chromosome"/>
</dbReference>
<evidence type="ECO:0000313" key="5">
    <source>
        <dbReference type="Proteomes" id="UP000191200"/>
    </source>
</evidence>